<comment type="caution">
    <text evidence="1">The sequence shown here is derived from an EMBL/GenBank/DDBJ whole genome shotgun (WGS) entry which is preliminary data.</text>
</comment>
<evidence type="ECO:0000313" key="2">
    <source>
        <dbReference type="Proteomes" id="UP000238479"/>
    </source>
</evidence>
<accession>A0A2P6RZB2</accession>
<dbReference type="AlphaFoldDB" id="A0A2P6RZB2"/>
<gene>
    <name evidence="1" type="ORF">RchiOBHm_Chr2g0147951</name>
</gene>
<proteinExistence type="predicted"/>
<evidence type="ECO:0000313" key="1">
    <source>
        <dbReference type="EMBL" id="PRQ51753.1"/>
    </source>
</evidence>
<dbReference type="Proteomes" id="UP000238479">
    <property type="component" value="Chromosome 2"/>
</dbReference>
<dbReference type="STRING" id="74649.A0A2P6RZB2"/>
<dbReference type="PANTHER" id="PTHR32161">
    <property type="entry name" value="DPP6 N-TERMINAL DOMAIN-LIKE PROTEIN"/>
    <property type="match status" value="1"/>
</dbReference>
<organism evidence="1 2">
    <name type="scientific">Rosa chinensis</name>
    <name type="common">China rose</name>
    <dbReference type="NCBI Taxonomy" id="74649"/>
    <lineage>
        <taxon>Eukaryota</taxon>
        <taxon>Viridiplantae</taxon>
        <taxon>Streptophyta</taxon>
        <taxon>Embryophyta</taxon>
        <taxon>Tracheophyta</taxon>
        <taxon>Spermatophyta</taxon>
        <taxon>Magnoliopsida</taxon>
        <taxon>eudicotyledons</taxon>
        <taxon>Gunneridae</taxon>
        <taxon>Pentapetalae</taxon>
        <taxon>rosids</taxon>
        <taxon>fabids</taxon>
        <taxon>Rosales</taxon>
        <taxon>Rosaceae</taxon>
        <taxon>Rosoideae</taxon>
        <taxon>Rosoideae incertae sedis</taxon>
        <taxon>Rosa</taxon>
    </lineage>
</organism>
<protein>
    <submittedName>
        <fullName evidence="1">Uncharacterized protein</fullName>
    </submittedName>
</protein>
<dbReference type="Gramene" id="PRQ51753">
    <property type="protein sequence ID" value="PRQ51753"/>
    <property type="gene ID" value="RchiOBHm_Chr2g0147951"/>
</dbReference>
<name>A0A2P6RZB2_ROSCH</name>
<sequence length="172" mass="18803">MPSYICFPYYPSSPTIFLQSLSLCHRIPNPQLLHSVPGSLLQDRSIIKDGKLYLISAHEQPDRLFKSWSALYSTELDDQNEKKTTRLTPPGSVDYSPTVYLSASSSPSLLMALVPGTTSFTSLILTSSSSELHNPESVWWSVCVAGCPLGPAIPSSTFITKTTTAGETRFLS</sequence>
<keyword evidence="2" id="KW-1185">Reference proteome</keyword>
<reference evidence="1 2" key="1">
    <citation type="journal article" date="2018" name="Nat. Genet.">
        <title>The Rosa genome provides new insights in the design of modern roses.</title>
        <authorList>
            <person name="Bendahmane M."/>
        </authorList>
    </citation>
    <scope>NUCLEOTIDE SEQUENCE [LARGE SCALE GENOMIC DNA]</scope>
    <source>
        <strain evidence="2">cv. Old Blush</strain>
    </source>
</reference>
<dbReference type="EMBL" id="PDCK01000040">
    <property type="protein sequence ID" value="PRQ51753.1"/>
    <property type="molecule type" value="Genomic_DNA"/>
</dbReference>
<dbReference type="PANTHER" id="PTHR32161:SF9">
    <property type="entry name" value="TOLB PROTEIN-LIKE PROTEIN"/>
    <property type="match status" value="1"/>
</dbReference>